<evidence type="ECO:0008006" key="4">
    <source>
        <dbReference type="Google" id="ProtNLM"/>
    </source>
</evidence>
<reference evidence="2" key="1">
    <citation type="submission" date="2018-11" db="EMBL/GenBank/DDBJ databases">
        <authorList>
            <consortium name="Pathogen Informatics"/>
        </authorList>
    </citation>
    <scope>NUCLEOTIDE SEQUENCE</scope>
</reference>
<dbReference type="Proteomes" id="UP000784294">
    <property type="component" value="Unassembled WGS sequence"/>
</dbReference>
<gene>
    <name evidence="2" type="ORF">PXEA_LOCUS2108</name>
</gene>
<dbReference type="EMBL" id="CAAALY010004466">
    <property type="protein sequence ID" value="VEL08668.1"/>
    <property type="molecule type" value="Genomic_DNA"/>
</dbReference>
<dbReference type="AlphaFoldDB" id="A0A3S5A0G9"/>
<accession>A0A3S5A0G9</accession>
<protein>
    <recommendedName>
        <fullName evidence="4">Fibronectin type-III domain-containing protein</fullName>
    </recommendedName>
</protein>
<dbReference type="CDD" id="cd00063">
    <property type="entry name" value="FN3"/>
    <property type="match status" value="1"/>
</dbReference>
<dbReference type="InterPro" id="IPR036116">
    <property type="entry name" value="FN3_sf"/>
</dbReference>
<evidence type="ECO:0000256" key="1">
    <source>
        <dbReference type="ARBA" id="ARBA00022737"/>
    </source>
</evidence>
<keyword evidence="1" id="KW-0677">Repeat</keyword>
<organism evidence="2 3">
    <name type="scientific">Protopolystoma xenopodis</name>
    <dbReference type="NCBI Taxonomy" id="117903"/>
    <lineage>
        <taxon>Eukaryota</taxon>
        <taxon>Metazoa</taxon>
        <taxon>Spiralia</taxon>
        <taxon>Lophotrochozoa</taxon>
        <taxon>Platyhelminthes</taxon>
        <taxon>Monogenea</taxon>
        <taxon>Polyopisthocotylea</taxon>
        <taxon>Polystomatidea</taxon>
        <taxon>Polystomatidae</taxon>
        <taxon>Protopolystoma</taxon>
    </lineage>
</organism>
<keyword evidence="3" id="KW-1185">Reference proteome</keyword>
<dbReference type="InterPro" id="IPR013783">
    <property type="entry name" value="Ig-like_fold"/>
</dbReference>
<evidence type="ECO:0000313" key="2">
    <source>
        <dbReference type="EMBL" id="VEL08668.1"/>
    </source>
</evidence>
<dbReference type="SUPFAM" id="SSF49265">
    <property type="entry name" value="Fibronectin type III"/>
    <property type="match status" value="1"/>
</dbReference>
<dbReference type="Gene3D" id="2.60.40.10">
    <property type="entry name" value="Immunoglobulins"/>
    <property type="match status" value="2"/>
</dbReference>
<dbReference type="InterPro" id="IPR050964">
    <property type="entry name" value="Striated_Muscle_Regulatory"/>
</dbReference>
<dbReference type="PANTHER" id="PTHR13817:SF166">
    <property type="entry name" value="NEURONAL IGCAM-RELATED"/>
    <property type="match status" value="1"/>
</dbReference>
<evidence type="ECO:0000313" key="3">
    <source>
        <dbReference type="Proteomes" id="UP000784294"/>
    </source>
</evidence>
<comment type="caution">
    <text evidence="2">The sequence shown here is derived from an EMBL/GenBank/DDBJ whole genome shotgun (WGS) entry which is preliminary data.</text>
</comment>
<sequence>MHVPTAPLGPLGIDVEQTCGTIHADLAGFAQPSISPSIDFQRPKSAISSEPGVRLTWRPPKETGGLPITEYLVEQRRIGPGILGLDDWLPVMSVPPGRTFVHLPITERDLRLRSASLAYRVCAVNELGAGSPLESLVPVSLDHLAKTKMLVRRPASVHSTDEHFRRLPDAPLGPLRWELATPLGNRVTLFWKSPTLSSKSTLVDSRSLLPSHYLIEASRADTPETVWFELGRFPGSSTSAEVSILRQLLSRPEKATVSPGRSLPIEPLLFRIRAENEYGYSAPLVTRVEVTSDPKSPHAETIQPHLPAPTGGRLEARLVEDRGAYPYYEPPSIELRWPPMAVSLGTEALMHRVTTPTYQPSLLDSLSRTIPVSSLGYVVEARRVGERPWKLIASLPVGHEHFIYRPTALSSSEVAAFETFGQPRVGEFRSSDLGRLTPDVLAITEAYQFRVAAKDWHGVGAYLESDIVSWLSSAQWQPHRPSSSISTSAVPLPRVPSAAELVRPYTPLVLSSVRTPTFDRRSQFYTPSTSRPTEPDTIYLPSPEAFQVVDLRVDGPAAGSPRTSSLAGLDLIGLEHRPYSYSSSGLPSTGSVLLRWRGPTLRTGLPSFARGATTEFVVERWHPDRLHWQRVVSKPFTAPSRDSASDRFEASVDRLQLGIPHHFRIFLDTPIGRSEPVMLTQPVILPIVTTPPTKRGNISTKAL</sequence>
<proteinExistence type="predicted"/>
<name>A0A3S5A0G9_9PLAT</name>
<dbReference type="OrthoDB" id="504170at2759"/>
<dbReference type="InterPro" id="IPR003961">
    <property type="entry name" value="FN3_dom"/>
</dbReference>
<dbReference type="PANTHER" id="PTHR13817">
    <property type="entry name" value="TITIN"/>
    <property type="match status" value="1"/>
</dbReference>